<evidence type="ECO:0000313" key="2">
    <source>
        <dbReference type="EMBL" id="KAG2930895.1"/>
    </source>
</evidence>
<dbReference type="EMBL" id="RCMG01000162">
    <property type="protein sequence ID" value="KAG2861160.1"/>
    <property type="molecule type" value="Genomic_DNA"/>
</dbReference>
<reference evidence="1" key="1">
    <citation type="submission" date="2018-10" db="EMBL/GenBank/DDBJ databases">
        <title>Effector identification in a new, highly contiguous assembly of the strawberry crown rot pathogen Phytophthora cactorum.</title>
        <authorList>
            <person name="Armitage A.D."/>
            <person name="Nellist C.F."/>
            <person name="Bates H."/>
            <person name="Vickerstaff R.J."/>
            <person name="Harrison R.J."/>
        </authorList>
    </citation>
    <scope>NUCLEOTIDE SEQUENCE</scope>
    <source>
        <strain evidence="1">15-7</strain>
        <strain evidence="2">4032</strain>
        <strain evidence="3">4040</strain>
        <strain evidence="4">P421</strain>
    </source>
</reference>
<comment type="caution">
    <text evidence="1">The sequence shown here is derived from an EMBL/GenBank/DDBJ whole genome shotgun (WGS) entry which is preliminary data.</text>
</comment>
<protein>
    <submittedName>
        <fullName evidence="1">Uncharacterized protein</fullName>
    </submittedName>
</protein>
<dbReference type="EMBL" id="RCMK01000149">
    <property type="protein sequence ID" value="KAG2946810.1"/>
    <property type="molecule type" value="Genomic_DNA"/>
</dbReference>
<dbReference type="Proteomes" id="UP000774804">
    <property type="component" value="Unassembled WGS sequence"/>
</dbReference>
<evidence type="ECO:0000313" key="4">
    <source>
        <dbReference type="EMBL" id="KAG3218798.1"/>
    </source>
</evidence>
<organism evidence="1 5">
    <name type="scientific">Phytophthora cactorum</name>
    <dbReference type="NCBI Taxonomy" id="29920"/>
    <lineage>
        <taxon>Eukaryota</taxon>
        <taxon>Sar</taxon>
        <taxon>Stramenopiles</taxon>
        <taxon>Oomycota</taxon>
        <taxon>Peronosporomycetes</taxon>
        <taxon>Peronosporales</taxon>
        <taxon>Peronosporaceae</taxon>
        <taxon>Phytophthora</taxon>
    </lineage>
</organism>
<dbReference type="Proteomes" id="UP000760860">
    <property type="component" value="Unassembled WGS sequence"/>
</dbReference>
<evidence type="ECO:0000313" key="3">
    <source>
        <dbReference type="EMBL" id="KAG2946810.1"/>
    </source>
</evidence>
<dbReference type="EMBL" id="RCMV01000342">
    <property type="protein sequence ID" value="KAG3218798.1"/>
    <property type="molecule type" value="Genomic_DNA"/>
</dbReference>
<sequence>MAGSHVEAVLSELAVLSNLALWSAKLVLAALAVLSDSVLCSDLLVPRTSRGFGRTVNSGVYTDTYIGTIVLHIQDKHQRCVAPATENRIRGTAAPVQICISAKNTPPADA</sequence>
<dbReference type="EMBL" id="RCMI01000139">
    <property type="protein sequence ID" value="KAG2930895.1"/>
    <property type="molecule type" value="Genomic_DNA"/>
</dbReference>
<accession>A0A8T0ZFT9</accession>
<gene>
    <name evidence="1" type="ORF">PC113_g7410</name>
    <name evidence="2" type="ORF">PC115_g6305</name>
    <name evidence="3" type="ORF">PC117_g7340</name>
    <name evidence="4" type="ORF">PC129_g10405</name>
</gene>
<dbReference type="Proteomes" id="UP000735874">
    <property type="component" value="Unassembled WGS sequence"/>
</dbReference>
<dbReference type="Proteomes" id="UP000736787">
    <property type="component" value="Unassembled WGS sequence"/>
</dbReference>
<evidence type="ECO:0000313" key="5">
    <source>
        <dbReference type="Proteomes" id="UP000735874"/>
    </source>
</evidence>
<proteinExistence type="predicted"/>
<name>A0A8T0ZFT9_9STRA</name>
<dbReference type="AlphaFoldDB" id="A0A8T0ZFT9"/>
<evidence type="ECO:0000313" key="1">
    <source>
        <dbReference type="EMBL" id="KAG2861160.1"/>
    </source>
</evidence>